<reference evidence="1 2" key="1">
    <citation type="submission" date="2019-02" db="EMBL/GenBank/DDBJ databases">
        <title>Deep-cultivation of Planctomycetes and their phenomic and genomic characterization uncovers novel biology.</title>
        <authorList>
            <person name="Wiegand S."/>
            <person name="Jogler M."/>
            <person name="Boedeker C."/>
            <person name="Pinto D."/>
            <person name="Vollmers J."/>
            <person name="Rivas-Marin E."/>
            <person name="Kohn T."/>
            <person name="Peeters S.H."/>
            <person name="Heuer A."/>
            <person name="Rast P."/>
            <person name="Oberbeckmann S."/>
            <person name="Bunk B."/>
            <person name="Jeske O."/>
            <person name="Meyerdierks A."/>
            <person name="Storesund J.E."/>
            <person name="Kallscheuer N."/>
            <person name="Luecker S."/>
            <person name="Lage O.M."/>
            <person name="Pohl T."/>
            <person name="Merkel B.J."/>
            <person name="Hornburger P."/>
            <person name="Mueller R.-W."/>
            <person name="Bruemmer F."/>
            <person name="Labrenz M."/>
            <person name="Spormann A.M."/>
            <person name="Op den Camp H."/>
            <person name="Overmann J."/>
            <person name="Amann R."/>
            <person name="Jetten M.S.M."/>
            <person name="Mascher T."/>
            <person name="Medema M.H."/>
            <person name="Devos D.P."/>
            <person name="Kaster A.-K."/>
            <person name="Ovreas L."/>
            <person name="Rohde M."/>
            <person name="Galperin M.Y."/>
            <person name="Jogler C."/>
        </authorList>
    </citation>
    <scope>NUCLEOTIDE SEQUENCE [LARGE SCALE GENOMIC DNA]</scope>
    <source>
        <strain evidence="1 2">ETA_A8</strain>
    </source>
</reference>
<accession>A0A517YH69</accession>
<dbReference type="KEGG" id="aagg:ETAA8_46820"/>
<sequence>MRFRFFILAQGNVGAPILSPVGKEFERKVDGTMGSLREDAIADAETRFAEVVKNRQSGDGQIVLMTPTLGEPPGAILALEVIDPSLKKARLQWAWHDGTIPI</sequence>
<proteinExistence type="predicted"/>
<evidence type="ECO:0000313" key="2">
    <source>
        <dbReference type="Proteomes" id="UP000315017"/>
    </source>
</evidence>
<organism evidence="1 2">
    <name type="scientific">Anatilimnocola aggregata</name>
    <dbReference type="NCBI Taxonomy" id="2528021"/>
    <lineage>
        <taxon>Bacteria</taxon>
        <taxon>Pseudomonadati</taxon>
        <taxon>Planctomycetota</taxon>
        <taxon>Planctomycetia</taxon>
        <taxon>Pirellulales</taxon>
        <taxon>Pirellulaceae</taxon>
        <taxon>Anatilimnocola</taxon>
    </lineage>
</organism>
<protein>
    <submittedName>
        <fullName evidence="1">Uncharacterized protein</fullName>
    </submittedName>
</protein>
<dbReference type="EMBL" id="CP036274">
    <property type="protein sequence ID" value="QDU29568.1"/>
    <property type="molecule type" value="Genomic_DNA"/>
</dbReference>
<evidence type="ECO:0000313" key="1">
    <source>
        <dbReference type="EMBL" id="QDU29568.1"/>
    </source>
</evidence>
<dbReference type="AlphaFoldDB" id="A0A517YH69"/>
<gene>
    <name evidence="1" type="ORF">ETAA8_46820</name>
</gene>
<dbReference type="Proteomes" id="UP000315017">
    <property type="component" value="Chromosome"/>
</dbReference>
<name>A0A517YH69_9BACT</name>
<dbReference type="RefSeq" id="WP_202921194.1">
    <property type="nucleotide sequence ID" value="NZ_CP036274.1"/>
</dbReference>
<keyword evidence="2" id="KW-1185">Reference proteome</keyword>